<dbReference type="EMBL" id="VYGV01000027">
    <property type="protein sequence ID" value="NWF48499.1"/>
    <property type="molecule type" value="Genomic_DNA"/>
</dbReference>
<name>A0A7Y8H0X9_9BURK</name>
<feature type="signal peptide" evidence="1">
    <location>
        <begin position="1"/>
        <end position="36"/>
    </location>
</feature>
<dbReference type="RefSeq" id="WP_218179581.1">
    <property type="nucleotide sequence ID" value="NZ_VYGV01000027.1"/>
</dbReference>
<reference evidence="2 3" key="1">
    <citation type="submission" date="2019-09" db="EMBL/GenBank/DDBJ databases">
        <title>Hydrogenophaga aromatica sp. nov., isolated from a para-xylene-degrading enrichment culture.</title>
        <authorList>
            <person name="Tancsics A."/>
            <person name="Banerjee S."/>
        </authorList>
    </citation>
    <scope>NUCLEOTIDE SEQUENCE [LARGE SCALE GENOMIC DNA]</scope>
    <source>
        <strain evidence="2 3">D2P1</strain>
    </source>
</reference>
<proteinExistence type="predicted"/>
<sequence>MRESAWGFFMPTGPMLRSLRLLCVFFLSICAWPANAQDGLPEVSWRAVRAMTAEEHACFVGTPTDASKPVVVILLSPRMVNSLLEWARMRQTAEALGYRVQSWKDPRVPEAEWRAALASPAARTTDPDALLAMPAQCDSLWRGMNHSPMSLVLLGSHLHPWPVWGVMPEEAWSEALRFRLLALRRALVRSSFQ</sequence>
<gene>
    <name evidence="2" type="ORF">F3K02_25055</name>
</gene>
<dbReference type="AlphaFoldDB" id="A0A7Y8H0X9"/>
<keyword evidence="3" id="KW-1185">Reference proteome</keyword>
<dbReference type="Proteomes" id="UP000545507">
    <property type="component" value="Unassembled WGS sequence"/>
</dbReference>
<evidence type="ECO:0000313" key="3">
    <source>
        <dbReference type="Proteomes" id="UP000545507"/>
    </source>
</evidence>
<evidence type="ECO:0000256" key="1">
    <source>
        <dbReference type="SAM" id="SignalP"/>
    </source>
</evidence>
<organism evidence="2 3">
    <name type="scientific">Hydrogenophaga aromaticivorans</name>
    <dbReference type="NCBI Taxonomy" id="2610898"/>
    <lineage>
        <taxon>Bacteria</taxon>
        <taxon>Pseudomonadati</taxon>
        <taxon>Pseudomonadota</taxon>
        <taxon>Betaproteobacteria</taxon>
        <taxon>Burkholderiales</taxon>
        <taxon>Comamonadaceae</taxon>
        <taxon>Hydrogenophaga</taxon>
    </lineage>
</organism>
<feature type="chain" id="PRO_5031207759" evidence="1">
    <location>
        <begin position="37"/>
        <end position="193"/>
    </location>
</feature>
<protein>
    <submittedName>
        <fullName evidence="2">Uncharacterized protein</fullName>
    </submittedName>
</protein>
<keyword evidence="1" id="KW-0732">Signal</keyword>
<evidence type="ECO:0000313" key="2">
    <source>
        <dbReference type="EMBL" id="NWF48499.1"/>
    </source>
</evidence>
<accession>A0A7Y8H0X9</accession>
<comment type="caution">
    <text evidence="2">The sequence shown here is derived from an EMBL/GenBank/DDBJ whole genome shotgun (WGS) entry which is preliminary data.</text>
</comment>